<dbReference type="Proteomes" id="UP001301769">
    <property type="component" value="Unassembled WGS sequence"/>
</dbReference>
<feature type="region of interest" description="Disordered" evidence="2">
    <location>
        <begin position="471"/>
        <end position="505"/>
    </location>
</feature>
<comment type="caution">
    <text evidence="3">The sequence shown here is derived from an EMBL/GenBank/DDBJ whole genome shotgun (WGS) entry which is preliminary data.</text>
</comment>
<evidence type="ECO:0000256" key="2">
    <source>
        <dbReference type="SAM" id="MobiDB-lite"/>
    </source>
</evidence>
<keyword evidence="1" id="KW-0175">Coiled coil</keyword>
<feature type="region of interest" description="Disordered" evidence="2">
    <location>
        <begin position="306"/>
        <end position="338"/>
    </location>
</feature>
<evidence type="ECO:0000313" key="4">
    <source>
        <dbReference type="Proteomes" id="UP001301769"/>
    </source>
</evidence>
<feature type="region of interest" description="Disordered" evidence="2">
    <location>
        <begin position="546"/>
        <end position="567"/>
    </location>
</feature>
<accession>A0AAN6Y192</accession>
<evidence type="ECO:0000256" key="1">
    <source>
        <dbReference type="SAM" id="Coils"/>
    </source>
</evidence>
<reference evidence="3" key="2">
    <citation type="submission" date="2023-05" db="EMBL/GenBank/DDBJ databases">
        <authorList>
            <consortium name="Lawrence Berkeley National Laboratory"/>
            <person name="Steindorff A."/>
            <person name="Hensen N."/>
            <person name="Bonometti L."/>
            <person name="Westerberg I."/>
            <person name="Brannstrom I.O."/>
            <person name="Guillou S."/>
            <person name="Cros-Aarteil S."/>
            <person name="Calhoun S."/>
            <person name="Haridas S."/>
            <person name="Kuo A."/>
            <person name="Mondo S."/>
            <person name="Pangilinan J."/>
            <person name="Riley R."/>
            <person name="Labutti K."/>
            <person name="Andreopoulos B."/>
            <person name="Lipzen A."/>
            <person name="Chen C."/>
            <person name="Yanf M."/>
            <person name="Daum C."/>
            <person name="Ng V."/>
            <person name="Clum A."/>
            <person name="Ohm R."/>
            <person name="Martin F."/>
            <person name="Silar P."/>
            <person name="Natvig D."/>
            <person name="Lalanne C."/>
            <person name="Gautier V."/>
            <person name="Ament-Velasquez S.L."/>
            <person name="Kruys A."/>
            <person name="Hutchinson M.I."/>
            <person name="Powell A.J."/>
            <person name="Barry K."/>
            <person name="Miller A.N."/>
            <person name="Grigoriev I.V."/>
            <person name="Debuchy R."/>
            <person name="Gladieux P."/>
            <person name="Thoren M.H."/>
            <person name="Johannesson H."/>
        </authorList>
    </citation>
    <scope>NUCLEOTIDE SEQUENCE</scope>
    <source>
        <strain evidence="3">PSN293</strain>
    </source>
</reference>
<feature type="coiled-coil region" evidence="1">
    <location>
        <begin position="109"/>
        <end position="180"/>
    </location>
</feature>
<feature type="compositionally biased region" description="Polar residues" evidence="2">
    <location>
        <begin position="495"/>
        <end position="505"/>
    </location>
</feature>
<feature type="compositionally biased region" description="Basic and acidic residues" evidence="2">
    <location>
        <begin position="635"/>
        <end position="658"/>
    </location>
</feature>
<proteinExistence type="predicted"/>
<gene>
    <name evidence="3" type="ORF">QBC37DRAFT_403645</name>
</gene>
<protein>
    <submittedName>
        <fullName evidence="3">Uncharacterized protein</fullName>
    </submittedName>
</protein>
<evidence type="ECO:0000313" key="3">
    <source>
        <dbReference type="EMBL" id="KAK4210180.1"/>
    </source>
</evidence>
<dbReference type="AlphaFoldDB" id="A0AAN6Y192"/>
<dbReference type="EMBL" id="MU858182">
    <property type="protein sequence ID" value="KAK4210180.1"/>
    <property type="molecule type" value="Genomic_DNA"/>
</dbReference>
<feature type="compositionally biased region" description="Basic and acidic residues" evidence="2">
    <location>
        <begin position="584"/>
        <end position="626"/>
    </location>
</feature>
<sequence>MHTVAIDLAHVAVMRHVVREIGAYSATENSIPLSTNKSEHLPNSVLIRADSMAKNNPNPNEDPEIKLGPARLNLMLLDEKFDTLSNTAKKLNDDVEGTKSAVKTRNEDVEGTKSAVKTLNEDLKEAKRLLNRARSALDPKLPASGEATIAPSQQRVLQAIDQAALDLRDEMDRQEEIERQAGISGLGPDGGPLRVSKEGLMLSMSGKSKNKIICKVLRKRAASLYSPRMTSVLLLLHFSVVGLCRGGTKDSLPGHLYRNLMTALCRHVERVMDSRKPRPLAFVRIPTHNYLHLTKKPLLFINQKGAKDRSTMSTKAPNPPHYTSSGEEQRSNREPMSLSPMSIRSLEVSGSDDAEIEDASAQAQKNKTIDERVHLLLGMTSQMGDVLGGLTEVFTIIASGGRMTRRYCCGGSGRIHTGVGYVNQYPQPQEEEMTYTPTFADLLERDKTIAHLQDQIDQVRNNLTDLRAQVRQKQAQNKLDHTPTSRFTPRHGHTPNKTAEPTDTLSHTVSDLDENITILKLEVESLSRLASEKHWGFGVKSVGKRCPSCGTSLEDDEVKKQGDTDSDEDCYDWIIEDRDRYTTGFGTEKERSQRRREGIRKQRLKKEEKQKLKERLDENKELLEKEEAAEETELPEQKKNAQEKLLKKENTDNKEERRKKYTAVYTPPRGRGGKASLSFQLG</sequence>
<feature type="region of interest" description="Disordered" evidence="2">
    <location>
        <begin position="584"/>
        <end position="682"/>
    </location>
</feature>
<keyword evidence="4" id="KW-1185">Reference proteome</keyword>
<reference evidence="3" key="1">
    <citation type="journal article" date="2023" name="Mol. Phylogenet. Evol.">
        <title>Genome-scale phylogeny and comparative genomics of the fungal order Sordariales.</title>
        <authorList>
            <person name="Hensen N."/>
            <person name="Bonometti L."/>
            <person name="Westerberg I."/>
            <person name="Brannstrom I.O."/>
            <person name="Guillou S."/>
            <person name="Cros-Aarteil S."/>
            <person name="Calhoun S."/>
            <person name="Haridas S."/>
            <person name="Kuo A."/>
            <person name="Mondo S."/>
            <person name="Pangilinan J."/>
            <person name="Riley R."/>
            <person name="LaButti K."/>
            <person name="Andreopoulos B."/>
            <person name="Lipzen A."/>
            <person name="Chen C."/>
            <person name="Yan M."/>
            <person name="Daum C."/>
            <person name="Ng V."/>
            <person name="Clum A."/>
            <person name="Steindorff A."/>
            <person name="Ohm R.A."/>
            <person name="Martin F."/>
            <person name="Silar P."/>
            <person name="Natvig D.O."/>
            <person name="Lalanne C."/>
            <person name="Gautier V."/>
            <person name="Ament-Velasquez S.L."/>
            <person name="Kruys A."/>
            <person name="Hutchinson M.I."/>
            <person name="Powell A.J."/>
            <person name="Barry K."/>
            <person name="Miller A.N."/>
            <person name="Grigoriev I.V."/>
            <person name="Debuchy R."/>
            <person name="Gladieux P."/>
            <person name="Hiltunen Thoren M."/>
            <person name="Johannesson H."/>
        </authorList>
    </citation>
    <scope>NUCLEOTIDE SEQUENCE</scope>
    <source>
        <strain evidence="3">PSN293</strain>
    </source>
</reference>
<organism evidence="3 4">
    <name type="scientific">Rhypophila decipiens</name>
    <dbReference type="NCBI Taxonomy" id="261697"/>
    <lineage>
        <taxon>Eukaryota</taxon>
        <taxon>Fungi</taxon>
        <taxon>Dikarya</taxon>
        <taxon>Ascomycota</taxon>
        <taxon>Pezizomycotina</taxon>
        <taxon>Sordariomycetes</taxon>
        <taxon>Sordariomycetidae</taxon>
        <taxon>Sordariales</taxon>
        <taxon>Naviculisporaceae</taxon>
        <taxon>Rhypophila</taxon>
    </lineage>
</organism>
<feature type="compositionally biased region" description="Polar residues" evidence="2">
    <location>
        <begin position="311"/>
        <end position="326"/>
    </location>
</feature>
<name>A0AAN6Y192_9PEZI</name>